<comment type="caution">
    <text evidence="2">The sequence shown here is derived from an EMBL/GenBank/DDBJ whole genome shotgun (WGS) entry which is preliminary data.</text>
</comment>
<feature type="transmembrane region" description="Helical" evidence="1">
    <location>
        <begin position="130"/>
        <end position="149"/>
    </location>
</feature>
<dbReference type="EMBL" id="SJPL01000001">
    <property type="protein sequence ID" value="TWT70484.1"/>
    <property type="molecule type" value="Genomic_DNA"/>
</dbReference>
<keyword evidence="1" id="KW-1133">Transmembrane helix</keyword>
<proteinExistence type="predicted"/>
<reference evidence="2 3" key="1">
    <citation type="submission" date="2019-02" db="EMBL/GenBank/DDBJ databases">
        <title>Deep-cultivation of Planctomycetes and their phenomic and genomic characterization uncovers novel biology.</title>
        <authorList>
            <person name="Wiegand S."/>
            <person name="Jogler M."/>
            <person name="Boedeker C."/>
            <person name="Pinto D."/>
            <person name="Vollmers J."/>
            <person name="Rivas-Marin E."/>
            <person name="Kohn T."/>
            <person name="Peeters S.H."/>
            <person name="Heuer A."/>
            <person name="Rast P."/>
            <person name="Oberbeckmann S."/>
            <person name="Bunk B."/>
            <person name="Jeske O."/>
            <person name="Meyerdierks A."/>
            <person name="Storesund J.E."/>
            <person name="Kallscheuer N."/>
            <person name="Luecker S."/>
            <person name="Lage O.M."/>
            <person name="Pohl T."/>
            <person name="Merkel B.J."/>
            <person name="Hornburger P."/>
            <person name="Mueller R.-W."/>
            <person name="Bruemmer F."/>
            <person name="Labrenz M."/>
            <person name="Spormann A.M."/>
            <person name="Op Den Camp H."/>
            <person name="Overmann J."/>
            <person name="Amann R."/>
            <person name="Jetten M.S.M."/>
            <person name="Mascher T."/>
            <person name="Medema M.H."/>
            <person name="Devos D.P."/>
            <person name="Kaster A.-K."/>
            <person name="Ovreas L."/>
            <person name="Rohde M."/>
            <person name="Galperin M.Y."/>
            <person name="Jogler C."/>
        </authorList>
    </citation>
    <scope>NUCLEOTIDE SEQUENCE [LARGE SCALE GENOMIC DNA]</scope>
    <source>
        <strain evidence="2 3">Pan14r</strain>
    </source>
</reference>
<name>A0A5C5Y5T4_9PLAN</name>
<evidence type="ECO:0000313" key="2">
    <source>
        <dbReference type="EMBL" id="TWT70484.1"/>
    </source>
</evidence>
<feature type="transmembrane region" description="Helical" evidence="1">
    <location>
        <begin position="15"/>
        <end position="36"/>
    </location>
</feature>
<feature type="transmembrane region" description="Helical" evidence="1">
    <location>
        <begin position="100"/>
        <end position="118"/>
    </location>
</feature>
<dbReference type="AlphaFoldDB" id="A0A5C5Y5T4"/>
<keyword evidence="1" id="KW-0472">Membrane</keyword>
<evidence type="ECO:0000256" key="1">
    <source>
        <dbReference type="SAM" id="Phobius"/>
    </source>
</evidence>
<accession>A0A5C5Y5T4</accession>
<feature type="transmembrane region" description="Helical" evidence="1">
    <location>
        <begin position="48"/>
        <end position="68"/>
    </location>
</feature>
<dbReference type="RefSeq" id="WP_165701416.1">
    <property type="nucleotide sequence ID" value="NZ_CP036319.1"/>
</dbReference>
<organism evidence="2 3">
    <name type="scientific">Crateriforma conspicua</name>
    <dbReference type="NCBI Taxonomy" id="2527996"/>
    <lineage>
        <taxon>Bacteria</taxon>
        <taxon>Pseudomonadati</taxon>
        <taxon>Planctomycetota</taxon>
        <taxon>Planctomycetia</taxon>
        <taxon>Planctomycetales</taxon>
        <taxon>Planctomycetaceae</taxon>
        <taxon>Crateriforma</taxon>
    </lineage>
</organism>
<keyword evidence="1" id="KW-0812">Transmembrane</keyword>
<gene>
    <name evidence="2" type="ORF">Pan14r_27900</name>
</gene>
<protein>
    <submittedName>
        <fullName evidence="2">Uncharacterized protein</fullName>
    </submittedName>
</protein>
<keyword evidence="3" id="KW-1185">Reference proteome</keyword>
<evidence type="ECO:0000313" key="3">
    <source>
        <dbReference type="Proteomes" id="UP000317238"/>
    </source>
</evidence>
<sequence length="164" mass="17673">MKDQRRPLRPFETSLRWMLIGWAVMLPAAAVLAWAVPVLATGLPARHWLAMAISSLIVAVAAVTPAVVRGRLREAATAGQDAGGGDGEDALAYQGFGAEFVLSALLRLVGTVVLFMLCRYHMAASDRITAAWLLAWYVYLVTLEVIGLARTIPKADPSPTDRSD</sequence>
<dbReference type="Proteomes" id="UP000317238">
    <property type="component" value="Unassembled WGS sequence"/>
</dbReference>